<dbReference type="Proteomes" id="UP000619265">
    <property type="component" value="Unassembled WGS sequence"/>
</dbReference>
<dbReference type="Gene3D" id="2.60.40.420">
    <property type="entry name" value="Cupredoxins - blue copper proteins"/>
    <property type="match status" value="1"/>
</dbReference>
<proteinExistence type="predicted"/>
<organism evidence="2 3">
    <name type="scientific">Juglans regia</name>
    <name type="common">English walnut</name>
    <dbReference type="NCBI Taxonomy" id="51240"/>
    <lineage>
        <taxon>Eukaryota</taxon>
        <taxon>Viridiplantae</taxon>
        <taxon>Streptophyta</taxon>
        <taxon>Embryophyta</taxon>
        <taxon>Tracheophyta</taxon>
        <taxon>Spermatophyta</taxon>
        <taxon>Magnoliopsida</taxon>
        <taxon>eudicotyledons</taxon>
        <taxon>Gunneridae</taxon>
        <taxon>Pentapetalae</taxon>
        <taxon>rosids</taxon>
        <taxon>fabids</taxon>
        <taxon>Fagales</taxon>
        <taxon>Juglandaceae</taxon>
        <taxon>Juglans</taxon>
    </lineage>
</organism>
<feature type="non-terminal residue" evidence="2">
    <location>
        <position position="164"/>
    </location>
</feature>
<dbReference type="Gramene" id="Jr15_05640_p1">
    <property type="protein sequence ID" value="cds.Jr15_05640_p1"/>
    <property type="gene ID" value="Jr15_05640"/>
</dbReference>
<protein>
    <recommendedName>
        <fullName evidence="1">Phytocyanin domain-containing protein</fullName>
    </recommendedName>
</protein>
<comment type="caution">
    <text evidence="2">The sequence shown here is derived from an EMBL/GenBank/DDBJ whole genome shotgun (WGS) entry which is preliminary data.</text>
</comment>
<dbReference type="PANTHER" id="PTHR34052">
    <property type="entry name" value="GLYCINE-RICH PROTEIN-LIKE"/>
    <property type="match status" value="1"/>
</dbReference>
<accession>A0A833TTN3</accession>
<dbReference type="GO" id="GO:0009055">
    <property type="term" value="F:electron transfer activity"/>
    <property type="evidence" value="ECO:0007669"/>
    <property type="project" value="InterPro"/>
</dbReference>
<dbReference type="SUPFAM" id="SSF49503">
    <property type="entry name" value="Cupredoxins"/>
    <property type="match status" value="1"/>
</dbReference>
<dbReference type="PANTHER" id="PTHR34052:SF2">
    <property type="entry name" value="PLASTOCYANIN-LIKE DOMAIN PROTEIN"/>
    <property type="match status" value="1"/>
</dbReference>
<reference evidence="2" key="1">
    <citation type="submission" date="2015-10" db="EMBL/GenBank/DDBJ databases">
        <authorList>
            <person name="Martinez-Garcia P.J."/>
            <person name="Crepeau M.W."/>
            <person name="Puiu D."/>
            <person name="Gonzalez-Ibeas D."/>
            <person name="Whalen J."/>
            <person name="Stevens K."/>
            <person name="Paul R."/>
            <person name="Butterfield T."/>
            <person name="Britton M."/>
            <person name="Reagan R."/>
            <person name="Chakraborty S."/>
            <person name="Walawage S.L."/>
            <person name="Vasquez-Gross H.A."/>
            <person name="Cardeno C."/>
            <person name="Famula R."/>
            <person name="Pratt K."/>
            <person name="Kuruganti S."/>
            <person name="Aradhya M.K."/>
            <person name="Leslie C.A."/>
            <person name="Dandekar A.M."/>
            <person name="Salzberg S.L."/>
            <person name="Wegrzyn J.L."/>
            <person name="Langley C.H."/>
            <person name="Neale D.B."/>
        </authorList>
    </citation>
    <scope>NUCLEOTIDE SEQUENCE</scope>
    <source>
        <tissue evidence="2">Leaves</tissue>
    </source>
</reference>
<evidence type="ECO:0000313" key="2">
    <source>
        <dbReference type="EMBL" id="KAF5445003.1"/>
    </source>
</evidence>
<dbReference type="InterPro" id="IPR003245">
    <property type="entry name" value="Phytocyanin_dom"/>
</dbReference>
<dbReference type="PROSITE" id="PS51485">
    <property type="entry name" value="PHYTOCYANIN"/>
    <property type="match status" value="1"/>
</dbReference>
<sequence>IPPWFSFKPRPYIGGFYMRMKMAFTFGAQRFILLAIAASFLVVGEARTIVVGGSEGWRFGFNYTDWALKTSPFYLNDKLVFKYAPPSDTSVAPNVYLLPNLLSYLACNFSSAKLLANETQGSGEGFEYLLNRWRPAYFASTAEDGSHCREGQMKFFAIPWWHPN</sequence>
<dbReference type="EMBL" id="LIHL02000015">
    <property type="protein sequence ID" value="KAF5445003.1"/>
    <property type="molecule type" value="Genomic_DNA"/>
</dbReference>
<gene>
    <name evidence="2" type="ORF">F2P56_034088</name>
</gene>
<name>A0A833TTN3_JUGRE</name>
<evidence type="ECO:0000313" key="3">
    <source>
        <dbReference type="Proteomes" id="UP000619265"/>
    </source>
</evidence>
<dbReference type="AlphaFoldDB" id="A0A833TTN3"/>
<evidence type="ECO:0000259" key="1">
    <source>
        <dbReference type="PROSITE" id="PS51485"/>
    </source>
</evidence>
<dbReference type="InterPro" id="IPR008972">
    <property type="entry name" value="Cupredoxin"/>
</dbReference>
<reference evidence="2" key="2">
    <citation type="submission" date="2020-03" db="EMBL/GenBank/DDBJ databases">
        <title>Walnut 2.0.</title>
        <authorList>
            <person name="Marrano A."/>
            <person name="Britton M."/>
            <person name="Zimin A.V."/>
            <person name="Zaini P.A."/>
            <person name="Workman R."/>
            <person name="Puiu D."/>
            <person name="Bianco L."/>
            <person name="Allen B.J."/>
            <person name="Troggio M."/>
            <person name="Leslie C.A."/>
            <person name="Timp W."/>
            <person name="Dendekar A."/>
            <person name="Salzberg S.L."/>
            <person name="Neale D.B."/>
        </authorList>
    </citation>
    <scope>NUCLEOTIDE SEQUENCE</scope>
    <source>
        <tissue evidence="2">Leaves</tissue>
    </source>
</reference>
<feature type="domain" description="Phytocyanin" evidence="1">
    <location>
        <begin position="47"/>
        <end position="161"/>
    </location>
</feature>